<feature type="compositionally biased region" description="Low complexity" evidence="1">
    <location>
        <begin position="42"/>
        <end position="54"/>
    </location>
</feature>
<dbReference type="Proteomes" id="UP000327013">
    <property type="component" value="Chromosome 3"/>
</dbReference>
<name>A0A5N6QWB9_9ROSI</name>
<feature type="compositionally biased region" description="Low complexity" evidence="1">
    <location>
        <begin position="97"/>
        <end position="108"/>
    </location>
</feature>
<dbReference type="PANTHER" id="PTHR33673">
    <property type="entry name" value="SUPPRESSOR SRP40-LIKE PROTEIN"/>
    <property type="match status" value="1"/>
</dbReference>
<evidence type="ECO:0000256" key="1">
    <source>
        <dbReference type="SAM" id="MobiDB-lite"/>
    </source>
</evidence>
<reference evidence="2 3" key="1">
    <citation type="submission" date="2019-06" db="EMBL/GenBank/DDBJ databases">
        <title>A chromosomal-level reference genome of Carpinus fangiana (Coryloideae, Betulaceae).</title>
        <authorList>
            <person name="Yang X."/>
            <person name="Wang Z."/>
            <person name="Zhang L."/>
            <person name="Hao G."/>
            <person name="Liu J."/>
            <person name="Yang Y."/>
        </authorList>
    </citation>
    <scope>NUCLEOTIDE SEQUENCE [LARGE SCALE GENOMIC DNA]</scope>
    <source>
        <strain evidence="2">Cfa_2016G</strain>
        <tissue evidence="2">Leaf</tissue>
    </source>
</reference>
<accession>A0A5N6QWB9</accession>
<protein>
    <submittedName>
        <fullName evidence="2">Uncharacterized protein</fullName>
    </submittedName>
</protein>
<dbReference type="AlphaFoldDB" id="A0A5N6QWB9"/>
<feature type="region of interest" description="Disordered" evidence="1">
    <location>
        <begin position="83"/>
        <end position="108"/>
    </location>
</feature>
<evidence type="ECO:0000313" key="2">
    <source>
        <dbReference type="EMBL" id="KAE8021809.1"/>
    </source>
</evidence>
<sequence length="308" mass="33621">MDAIDADQEHKRGSSKNLRVHFDVPSKEVEIDPPVSNHQKTSGSSSSSSSSSASTMDLAVADQTVVNSPAFEFEKDNGLEMEGLASPAVSDPSPAWSSQSGSGTQSPSIQLMGRPAGYDPNRIPSSIFSSKSTTPMEWSVASNESLFSIHIGNSSFSRDHFIMFNNRSGEFPKTDDLIMASAPPPLPRLPPSEPDKIKTADVATEAADETNNPVWKGSPKDDHKGRGTPAEDVGYYNTVSYRSDESNTSTRSFHFPFFAGDSGINSPAALDLEMPYPRQQQHQHHQIQSSKPARTYWFSCFYCCPRCC</sequence>
<dbReference type="EMBL" id="CM017323">
    <property type="protein sequence ID" value="KAE8021809.1"/>
    <property type="molecule type" value="Genomic_DNA"/>
</dbReference>
<gene>
    <name evidence="2" type="ORF">FH972_007670</name>
</gene>
<feature type="region of interest" description="Disordered" evidence="1">
    <location>
        <begin position="1"/>
        <end position="57"/>
    </location>
</feature>
<feature type="compositionally biased region" description="Basic and acidic residues" evidence="1">
    <location>
        <begin position="20"/>
        <end position="30"/>
    </location>
</feature>
<evidence type="ECO:0000313" key="3">
    <source>
        <dbReference type="Proteomes" id="UP000327013"/>
    </source>
</evidence>
<organism evidence="2 3">
    <name type="scientific">Carpinus fangiana</name>
    <dbReference type="NCBI Taxonomy" id="176857"/>
    <lineage>
        <taxon>Eukaryota</taxon>
        <taxon>Viridiplantae</taxon>
        <taxon>Streptophyta</taxon>
        <taxon>Embryophyta</taxon>
        <taxon>Tracheophyta</taxon>
        <taxon>Spermatophyta</taxon>
        <taxon>Magnoliopsida</taxon>
        <taxon>eudicotyledons</taxon>
        <taxon>Gunneridae</taxon>
        <taxon>Pentapetalae</taxon>
        <taxon>rosids</taxon>
        <taxon>fabids</taxon>
        <taxon>Fagales</taxon>
        <taxon>Betulaceae</taxon>
        <taxon>Carpinus</taxon>
    </lineage>
</organism>
<dbReference type="PANTHER" id="PTHR33673:SF36">
    <property type="entry name" value="MYB-LIKE PROTEIN Q"/>
    <property type="match status" value="1"/>
</dbReference>
<feature type="region of interest" description="Disordered" evidence="1">
    <location>
        <begin position="203"/>
        <end position="233"/>
    </location>
</feature>
<dbReference type="OrthoDB" id="676141at2759"/>
<keyword evidence="3" id="KW-1185">Reference proteome</keyword>
<proteinExistence type="predicted"/>